<dbReference type="InterPro" id="IPR002182">
    <property type="entry name" value="NB-ARC"/>
</dbReference>
<feature type="domain" description="TIR" evidence="8">
    <location>
        <begin position="16"/>
        <end position="180"/>
    </location>
</feature>
<dbReference type="PANTHER" id="PTHR11017:SF418">
    <property type="entry name" value="DISEASE RESISTANCE PROTEIN (TIR-NBS-LRR CLASS) FAMILY-RELATED"/>
    <property type="match status" value="1"/>
</dbReference>
<dbReference type="Gene3D" id="1.10.8.430">
    <property type="entry name" value="Helical domain of apoptotic protease-activating factors"/>
    <property type="match status" value="1"/>
</dbReference>
<dbReference type="FunFam" id="3.40.50.300:FF:001002">
    <property type="entry name" value="Disease resistance protein (TIR-NBS-LRR class)"/>
    <property type="match status" value="1"/>
</dbReference>
<comment type="caution">
    <text evidence="9">The sequence shown here is derived from an EMBL/GenBank/DDBJ whole genome shotgun (WGS) entry which is preliminary data.</text>
</comment>
<dbReference type="SUPFAM" id="SSF52540">
    <property type="entry name" value="P-loop containing nucleoside triphosphate hydrolases"/>
    <property type="match status" value="1"/>
</dbReference>
<dbReference type="PANTHER" id="PTHR11017">
    <property type="entry name" value="LEUCINE-RICH REPEAT-CONTAINING PROTEIN"/>
    <property type="match status" value="1"/>
</dbReference>
<keyword evidence="2" id="KW-0433">Leucine-rich repeat</keyword>
<evidence type="ECO:0000256" key="2">
    <source>
        <dbReference type="ARBA" id="ARBA00022614"/>
    </source>
</evidence>
<reference evidence="9" key="1">
    <citation type="submission" date="2020-01" db="EMBL/GenBank/DDBJ databases">
        <authorList>
            <person name="Mishra B."/>
        </authorList>
    </citation>
    <scope>NUCLEOTIDE SEQUENCE [LARGE SCALE GENOMIC DNA]</scope>
</reference>
<keyword evidence="3" id="KW-0677">Repeat</keyword>
<dbReference type="PROSITE" id="PS50104">
    <property type="entry name" value="TIR"/>
    <property type="match status" value="1"/>
</dbReference>
<dbReference type="Gene3D" id="3.40.50.300">
    <property type="entry name" value="P-loop containing nucleotide triphosphate hydrolases"/>
    <property type="match status" value="1"/>
</dbReference>
<accession>A0A6D2IHF0</accession>
<dbReference type="SUPFAM" id="SSF52200">
    <property type="entry name" value="Toll/Interleukin receptor TIR domain"/>
    <property type="match status" value="1"/>
</dbReference>
<dbReference type="InterPro" id="IPR003593">
    <property type="entry name" value="AAA+_ATPase"/>
</dbReference>
<dbReference type="InterPro" id="IPR000157">
    <property type="entry name" value="TIR_dom"/>
</dbReference>
<dbReference type="GO" id="GO:0006952">
    <property type="term" value="P:defense response"/>
    <property type="evidence" value="ECO:0007669"/>
    <property type="project" value="UniProtKB-KW"/>
</dbReference>
<protein>
    <recommendedName>
        <fullName evidence="1">ADP-ribosyl cyclase/cyclic ADP-ribose hydrolase</fullName>
        <ecNumber evidence="1">3.2.2.6</ecNumber>
    </recommendedName>
</protein>
<sequence>MMSLLASHSSVPSLNYKFNVFSSFHGPDVRKTLLSHMREQFSRNGITMFDDQEIERSAIIAPALTEAIKDSRISIVILSKRYASSSWCLDELVEIMETKKAMGHIVMTIFYGVEPSDVRNQTGEFGITFSETCARKTNEKRQKWSTSLYHVGTIAGEDFLTWNSEAAMIKKIAKDVLEKLNATPSRDFDGMVGLEDHLREMESLLDLGYDGVKMVAITGPAGIGKTTIARALQSLLSDKFQLTCFVDNLREKYHSGLDDYGLQLRYQEQLISKVLNQNGIRISHLGAVKQNLGDQRVLIILDDVNNIKQLEALAKDTTWFGPGSRIVVTTENKEILQQHGIKNSYSVDFPSDEEALKILCLYAFPQSSIYHGFEGLATRVTALCGNLPLGLRVVGSFLREKNREEWEEVICRLETTLDHQDIEEVLRVGYESLHENEQSLFLHIAVFFNCEDGDLVKAMFADNNLNVRQGLKTLVNRSLIHISTDGEIVMHKLLQQVSRQAIQRQEPWKRKILIDAQEICDVLEDDKGTRIVSGISFDISGIDEVYIGKKAFKRMPNLRFLKVYKRRYDDNDRMHIPEEMEFLSRLKLLQWEAYPNKCLPPRFQPEYLVKLDMKNSQLKYLWQGTQQLKNLKEIDLSWSCQLKELPDLTNATNLERLDLVFCKRLHGRMRTIEKHSSYANAHQGPTYIKDSDCIKDLHSLKNLYASGCKRLALLPELPGSLSGLYANDCASLKTVFSPLNTSSARLCFTNCFELDQQTRRAIIQRSFRYGNNTRLPGREVPAKFVHRARGNSLTIRLDASIVSEHSQRPLRPVYEEFYGYLLSICRTEHLFIFKSGLQYFHRSNTSGEVVFEFSSKYQDLDILECGVQILSQEYFQKSNESENLEGDEHRYEEKGLQYGTTSLDLVCSEPTCD</sequence>
<evidence type="ECO:0000256" key="1">
    <source>
        <dbReference type="ARBA" id="ARBA00011982"/>
    </source>
</evidence>
<dbReference type="InterPro" id="IPR035897">
    <property type="entry name" value="Toll_tir_struct_dom_sf"/>
</dbReference>
<dbReference type="Pfam" id="PF07725">
    <property type="entry name" value="LRR_3"/>
    <property type="match status" value="1"/>
</dbReference>
<dbReference type="InterPro" id="IPR044974">
    <property type="entry name" value="Disease_R_plants"/>
</dbReference>
<dbReference type="EMBL" id="CACVBM020001085">
    <property type="protein sequence ID" value="CAA7029653.1"/>
    <property type="molecule type" value="Genomic_DNA"/>
</dbReference>
<keyword evidence="4" id="KW-0378">Hydrolase</keyword>
<dbReference type="InterPro" id="IPR036390">
    <property type="entry name" value="WH_DNA-bd_sf"/>
</dbReference>
<keyword evidence="5" id="KW-0611">Plant defense</keyword>
<dbReference type="InterPro" id="IPR032675">
    <property type="entry name" value="LRR_dom_sf"/>
</dbReference>
<evidence type="ECO:0000256" key="7">
    <source>
        <dbReference type="ARBA" id="ARBA00047304"/>
    </source>
</evidence>
<dbReference type="SUPFAM" id="SSF46785">
    <property type="entry name" value="Winged helix' DNA-binding domain"/>
    <property type="match status" value="1"/>
</dbReference>
<dbReference type="GO" id="GO:0061809">
    <property type="term" value="F:NAD+ nucleosidase activity, cyclic ADP-ribose generating"/>
    <property type="evidence" value="ECO:0007669"/>
    <property type="project" value="UniProtKB-EC"/>
</dbReference>
<dbReference type="AlphaFoldDB" id="A0A6D2IHF0"/>
<dbReference type="GO" id="GO:0007165">
    <property type="term" value="P:signal transduction"/>
    <property type="evidence" value="ECO:0007669"/>
    <property type="project" value="InterPro"/>
</dbReference>
<dbReference type="Pfam" id="PF23282">
    <property type="entry name" value="WHD_ROQ1"/>
    <property type="match status" value="1"/>
</dbReference>
<dbReference type="EC" id="3.2.2.6" evidence="1"/>
<dbReference type="SMART" id="SM00255">
    <property type="entry name" value="TIR"/>
    <property type="match status" value="1"/>
</dbReference>
<dbReference type="Pfam" id="PF00931">
    <property type="entry name" value="NB-ARC"/>
    <property type="match status" value="1"/>
</dbReference>
<proteinExistence type="predicted"/>
<evidence type="ECO:0000256" key="5">
    <source>
        <dbReference type="ARBA" id="ARBA00022821"/>
    </source>
</evidence>
<evidence type="ECO:0000256" key="4">
    <source>
        <dbReference type="ARBA" id="ARBA00022801"/>
    </source>
</evidence>
<dbReference type="OrthoDB" id="1105142at2759"/>
<dbReference type="FunFam" id="1.10.8.430:FF:000002">
    <property type="entry name" value="Disease resistance protein (TIR-NBS-LRR class)"/>
    <property type="match status" value="1"/>
</dbReference>
<dbReference type="InterPro" id="IPR042197">
    <property type="entry name" value="Apaf_helical"/>
</dbReference>
<dbReference type="SMART" id="SM00382">
    <property type="entry name" value="AAA"/>
    <property type="match status" value="1"/>
</dbReference>
<dbReference type="SUPFAM" id="SSF52058">
    <property type="entry name" value="L domain-like"/>
    <property type="match status" value="1"/>
</dbReference>
<evidence type="ECO:0000259" key="8">
    <source>
        <dbReference type="PROSITE" id="PS50104"/>
    </source>
</evidence>
<dbReference type="InterPro" id="IPR011713">
    <property type="entry name" value="Leu-rich_rpt_3"/>
</dbReference>
<dbReference type="Pfam" id="PF01582">
    <property type="entry name" value="TIR"/>
    <property type="match status" value="1"/>
</dbReference>
<name>A0A6D2IHF0_9BRAS</name>
<evidence type="ECO:0000256" key="6">
    <source>
        <dbReference type="ARBA" id="ARBA00023027"/>
    </source>
</evidence>
<evidence type="ECO:0000256" key="3">
    <source>
        <dbReference type="ARBA" id="ARBA00022737"/>
    </source>
</evidence>
<dbReference type="Gene3D" id="3.40.50.10140">
    <property type="entry name" value="Toll/interleukin-1 receptor homology (TIR) domain"/>
    <property type="match status" value="1"/>
</dbReference>
<dbReference type="PRINTS" id="PR00364">
    <property type="entry name" value="DISEASERSIST"/>
</dbReference>
<organism evidence="9 10">
    <name type="scientific">Microthlaspi erraticum</name>
    <dbReference type="NCBI Taxonomy" id="1685480"/>
    <lineage>
        <taxon>Eukaryota</taxon>
        <taxon>Viridiplantae</taxon>
        <taxon>Streptophyta</taxon>
        <taxon>Embryophyta</taxon>
        <taxon>Tracheophyta</taxon>
        <taxon>Spermatophyta</taxon>
        <taxon>Magnoliopsida</taxon>
        <taxon>eudicotyledons</taxon>
        <taxon>Gunneridae</taxon>
        <taxon>Pentapetalae</taxon>
        <taxon>rosids</taxon>
        <taxon>malvids</taxon>
        <taxon>Brassicales</taxon>
        <taxon>Brassicaceae</taxon>
        <taxon>Coluteocarpeae</taxon>
        <taxon>Microthlaspi</taxon>
    </lineage>
</organism>
<evidence type="ECO:0000313" key="10">
    <source>
        <dbReference type="Proteomes" id="UP000467841"/>
    </source>
</evidence>
<comment type="catalytic activity">
    <reaction evidence="7">
        <text>NAD(+) + H2O = ADP-D-ribose + nicotinamide + H(+)</text>
        <dbReference type="Rhea" id="RHEA:16301"/>
        <dbReference type="ChEBI" id="CHEBI:15377"/>
        <dbReference type="ChEBI" id="CHEBI:15378"/>
        <dbReference type="ChEBI" id="CHEBI:17154"/>
        <dbReference type="ChEBI" id="CHEBI:57540"/>
        <dbReference type="ChEBI" id="CHEBI:57967"/>
        <dbReference type="EC" id="3.2.2.6"/>
    </reaction>
    <physiologicalReaction direction="left-to-right" evidence="7">
        <dbReference type="Rhea" id="RHEA:16302"/>
    </physiologicalReaction>
</comment>
<dbReference type="Proteomes" id="UP000467841">
    <property type="component" value="Unassembled WGS sequence"/>
</dbReference>
<dbReference type="InterPro" id="IPR027417">
    <property type="entry name" value="P-loop_NTPase"/>
</dbReference>
<gene>
    <name evidence="9" type="ORF">MERR_LOCUS16888</name>
</gene>
<dbReference type="GO" id="GO:0043531">
    <property type="term" value="F:ADP binding"/>
    <property type="evidence" value="ECO:0007669"/>
    <property type="project" value="InterPro"/>
</dbReference>
<dbReference type="Gene3D" id="3.80.10.10">
    <property type="entry name" value="Ribonuclease Inhibitor"/>
    <property type="match status" value="1"/>
</dbReference>
<evidence type="ECO:0000313" key="9">
    <source>
        <dbReference type="EMBL" id="CAA7029653.1"/>
    </source>
</evidence>
<keyword evidence="6" id="KW-0520">NAD</keyword>
<keyword evidence="10" id="KW-1185">Reference proteome</keyword>
<dbReference type="InterPro" id="IPR058192">
    <property type="entry name" value="WHD_ROQ1-like"/>
</dbReference>
<dbReference type="FunFam" id="3.40.50.10140:FF:000007">
    <property type="entry name" value="Disease resistance protein (TIR-NBS-LRR class)"/>
    <property type="match status" value="1"/>
</dbReference>